<dbReference type="Proteomes" id="UP000571817">
    <property type="component" value="Unassembled WGS sequence"/>
</dbReference>
<dbReference type="CDD" id="cd23669">
    <property type="entry name" value="GH55_SacteLam55A-like"/>
    <property type="match status" value="1"/>
</dbReference>
<keyword evidence="1" id="KW-0732">Signal</keyword>
<dbReference type="AlphaFoldDB" id="A0A853DBX0"/>
<accession>A0A853DBX0</accession>
<organism evidence="2 3">
    <name type="scientific">Allobranchiibius huperziae</name>
    <dbReference type="NCBI Taxonomy" id="1874116"/>
    <lineage>
        <taxon>Bacteria</taxon>
        <taxon>Bacillati</taxon>
        <taxon>Actinomycetota</taxon>
        <taxon>Actinomycetes</taxon>
        <taxon>Micrococcales</taxon>
        <taxon>Dermacoccaceae</taxon>
        <taxon>Allobranchiibius</taxon>
    </lineage>
</organism>
<gene>
    <name evidence="2" type="ORF">HNR15_001060</name>
</gene>
<dbReference type="InterPro" id="IPR059186">
    <property type="entry name" value="SACTE_4363"/>
</dbReference>
<keyword evidence="3" id="KW-1185">Reference proteome</keyword>
<feature type="chain" id="PRO_5032936108" description="Adenylyl cyclase" evidence="1">
    <location>
        <begin position="46"/>
        <end position="646"/>
    </location>
</feature>
<comment type="caution">
    <text evidence="2">The sequence shown here is derived from an EMBL/GenBank/DDBJ whole genome shotgun (WGS) entry which is preliminary data.</text>
</comment>
<reference evidence="2 3" key="1">
    <citation type="submission" date="2020-07" db="EMBL/GenBank/DDBJ databases">
        <title>Sequencing the genomes of 1000 actinobacteria strains.</title>
        <authorList>
            <person name="Klenk H.-P."/>
        </authorList>
    </citation>
    <scope>NUCLEOTIDE SEQUENCE [LARGE SCALE GENOMIC DNA]</scope>
    <source>
        <strain evidence="2 3">DSM 29531</strain>
    </source>
</reference>
<feature type="signal peptide" evidence="1">
    <location>
        <begin position="1"/>
        <end position="45"/>
    </location>
</feature>
<dbReference type="InterPro" id="IPR012334">
    <property type="entry name" value="Pectin_lyas_fold"/>
</dbReference>
<dbReference type="Gene3D" id="2.160.20.10">
    <property type="entry name" value="Single-stranded right-handed beta-helix, Pectin lyase-like"/>
    <property type="match status" value="1"/>
</dbReference>
<name>A0A853DBX0_9MICO</name>
<dbReference type="EMBL" id="JACCFW010000001">
    <property type="protein sequence ID" value="NYJ74097.1"/>
    <property type="molecule type" value="Genomic_DNA"/>
</dbReference>
<evidence type="ECO:0008006" key="4">
    <source>
        <dbReference type="Google" id="ProtNLM"/>
    </source>
</evidence>
<protein>
    <recommendedName>
        <fullName evidence="4">Adenylyl cyclase</fullName>
    </recommendedName>
</protein>
<evidence type="ECO:0000256" key="1">
    <source>
        <dbReference type="SAM" id="SignalP"/>
    </source>
</evidence>
<evidence type="ECO:0000313" key="3">
    <source>
        <dbReference type="Proteomes" id="UP000571817"/>
    </source>
</evidence>
<dbReference type="RefSeq" id="WP_343048429.1">
    <property type="nucleotide sequence ID" value="NZ_JACCFW010000001.1"/>
</dbReference>
<sequence>MTSSAFGRTSTAARRRNLRHSLTRAAAIAASAAVATAGAVGTAAAAPGRTGPARPAISASVLGPNVVVFDPSMSTAEIQAKVDAIANQQITNQFGPQRYALLFKPGTYGSVADPLRFQVGFYTEVAGLGQNPDDVTINGSVDVYNQSDGTALDNFWRSLSNLHIAVTGPGGNGNSGCYANTEFWAVSQAAPMRRMDVTGNTTFMDYCTGPSYASGGFVADTSFGGATPINGSQQQFYVRNSTMGGWSNGVWNQVFSGDVGAPAQSFGTTNADGSAAAPYTTLDTTPVSREKPYLYVDAHGAYRVFVPAAQKNSKGTTWQGGQTRGRSLPLSSFYVAKPGDSIAKINSALAQGRNLLLTPGVYATNRSIDVKRADTVVLGLGLATIEPDAGNIAMTTADVPGIDVAGIIFDAGAKKSPALLRVGSDHAGRGHGNPHRSSAADPTALQDVFFRIGGAHVGRVDDGLVVNSDHTILDDIWSWRADHGQNAGDVGWTVNTADNGVVVNGDDVTATGLFAEHYQKYNVLWNGERGETIFFQNELPYDAPDQAAWSQHGEPGYPGYKVANSVRTHAAYGLGSYIYTNVNPSLHAANGFEVPNTPGVAMHDMVTISLNKAGTIDHVIDGVGAPVTPTFQGPSDVTFYSNGATS</sequence>
<evidence type="ECO:0000313" key="2">
    <source>
        <dbReference type="EMBL" id="NYJ74097.1"/>
    </source>
</evidence>
<proteinExistence type="predicted"/>